<dbReference type="Pfam" id="PF02311">
    <property type="entry name" value="AraC_binding"/>
    <property type="match status" value="1"/>
</dbReference>
<dbReference type="SUPFAM" id="SSF46689">
    <property type="entry name" value="Homeodomain-like"/>
    <property type="match status" value="2"/>
</dbReference>
<dbReference type="PANTHER" id="PTHR43280">
    <property type="entry name" value="ARAC-FAMILY TRANSCRIPTIONAL REGULATOR"/>
    <property type="match status" value="1"/>
</dbReference>
<dbReference type="InterPro" id="IPR011051">
    <property type="entry name" value="RmlC_Cupin_sf"/>
</dbReference>
<dbReference type="Gene3D" id="3.20.20.80">
    <property type="entry name" value="Glycosidases"/>
    <property type="match status" value="1"/>
</dbReference>
<dbReference type="PANTHER" id="PTHR43280:SF2">
    <property type="entry name" value="HTH-TYPE TRANSCRIPTIONAL REGULATOR EXSA"/>
    <property type="match status" value="1"/>
</dbReference>
<evidence type="ECO:0000313" key="9">
    <source>
        <dbReference type="Proteomes" id="UP000631576"/>
    </source>
</evidence>
<gene>
    <name evidence="8" type="ORF">H8S40_05085</name>
</gene>
<evidence type="ECO:0000256" key="5">
    <source>
        <dbReference type="ARBA" id="ARBA00023163"/>
    </source>
</evidence>
<keyword evidence="4" id="KW-0238">DNA-binding</keyword>
<evidence type="ECO:0000256" key="4">
    <source>
        <dbReference type="ARBA" id="ARBA00023125"/>
    </source>
</evidence>
<dbReference type="EMBL" id="JACOPE010000001">
    <property type="protein sequence ID" value="MBC5682947.1"/>
    <property type="molecule type" value="Genomic_DNA"/>
</dbReference>
<dbReference type="Gene3D" id="2.60.120.10">
    <property type="entry name" value="Jelly Rolls"/>
    <property type="match status" value="1"/>
</dbReference>
<dbReference type="PRINTS" id="PR00032">
    <property type="entry name" value="HTHARAC"/>
</dbReference>
<dbReference type="Pfam" id="PF12833">
    <property type="entry name" value="HTH_18"/>
    <property type="match status" value="1"/>
</dbReference>
<dbReference type="SUPFAM" id="SSF51445">
    <property type="entry name" value="(Trans)glycosidases"/>
    <property type="match status" value="1"/>
</dbReference>
<dbReference type="InterPro" id="IPR049166">
    <property type="entry name" value="GH39_cat"/>
</dbReference>
<organism evidence="8 9">
    <name type="scientific">Ruminococcus hominis</name>
    <dbReference type="NCBI Taxonomy" id="2763065"/>
    <lineage>
        <taxon>Bacteria</taxon>
        <taxon>Bacillati</taxon>
        <taxon>Bacillota</taxon>
        <taxon>Clostridia</taxon>
        <taxon>Eubacteriales</taxon>
        <taxon>Oscillospiraceae</taxon>
        <taxon>Ruminococcus</taxon>
    </lineage>
</organism>
<dbReference type="Gene3D" id="1.10.10.60">
    <property type="entry name" value="Homeodomain-like"/>
    <property type="match status" value="2"/>
</dbReference>
<comment type="similarity">
    <text evidence="1">Belongs to the glycosyl hydrolase 39 family.</text>
</comment>
<dbReference type="InterPro" id="IPR003313">
    <property type="entry name" value="AraC-bd"/>
</dbReference>
<dbReference type="SUPFAM" id="SSF51011">
    <property type="entry name" value="Glycosyl hydrolase domain"/>
    <property type="match status" value="1"/>
</dbReference>
<evidence type="ECO:0000313" key="8">
    <source>
        <dbReference type="EMBL" id="MBC5682947.1"/>
    </source>
</evidence>
<dbReference type="Proteomes" id="UP000631576">
    <property type="component" value="Unassembled WGS sequence"/>
</dbReference>
<dbReference type="RefSeq" id="WP_186864739.1">
    <property type="nucleotide sequence ID" value="NZ_JACOPE010000001.1"/>
</dbReference>
<dbReference type="InterPro" id="IPR018060">
    <property type="entry name" value="HTH_AraC"/>
</dbReference>
<dbReference type="PROSITE" id="PS01124">
    <property type="entry name" value="HTH_ARAC_FAMILY_2"/>
    <property type="match status" value="1"/>
</dbReference>
<reference evidence="8 9" key="1">
    <citation type="submission" date="2020-08" db="EMBL/GenBank/DDBJ databases">
        <title>Genome public.</title>
        <authorList>
            <person name="Liu C."/>
            <person name="Sun Q."/>
        </authorList>
    </citation>
    <scope>NUCLEOTIDE SEQUENCE [LARGE SCALE GENOMIC DNA]</scope>
    <source>
        <strain evidence="8 9">NSJ-13</strain>
    </source>
</reference>
<evidence type="ECO:0000256" key="6">
    <source>
        <dbReference type="ARBA" id="ARBA00023295"/>
    </source>
</evidence>
<dbReference type="InterPro" id="IPR020449">
    <property type="entry name" value="Tscrpt_reg_AraC-type_HTH"/>
</dbReference>
<evidence type="ECO:0000256" key="3">
    <source>
        <dbReference type="ARBA" id="ARBA00023015"/>
    </source>
</evidence>
<comment type="caution">
    <text evidence="8">The sequence shown here is derived from an EMBL/GenBank/DDBJ whole genome shotgun (WGS) entry which is preliminary data.</text>
</comment>
<dbReference type="SUPFAM" id="SSF51182">
    <property type="entry name" value="RmlC-like cupins"/>
    <property type="match status" value="1"/>
</dbReference>
<proteinExistence type="inferred from homology"/>
<keyword evidence="3" id="KW-0805">Transcription regulation</keyword>
<protein>
    <submittedName>
        <fullName evidence="8">Helix-turn-helix domain-containing protein</fullName>
    </submittedName>
</protein>
<keyword evidence="6" id="KW-0326">Glycosidase</keyword>
<dbReference type="InterPro" id="IPR018062">
    <property type="entry name" value="HTH_AraC-typ_CS"/>
</dbReference>
<evidence type="ECO:0000256" key="1">
    <source>
        <dbReference type="ARBA" id="ARBA00008875"/>
    </source>
</evidence>
<dbReference type="InterPro" id="IPR014710">
    <property type="entry name" value="RmlC-like_jellyroll"/>
</dbReference>
<dbReference type="Gene3D" id="2.60.40.1500">
    <property type="entry name" value="Glycosyl hydrolase domain, family 39"/>
    <property type="match status" value="1"/>
</dbReference>
<dbReference type="Pfam" id="PF01229">
    <property type="entry name" value="Glyco_hydro_39"/>
    <property type="match status" value="1"/>
</dbReference>
<evidence type="ECO:0000259" key="7">
    <source>
        <dbReference type="PROSITE" id="PS01124"/>
    </source>
</evidence>
<feature type="domain" description="HTH araC/xylS-type" evidence="7">
    <location>
        <begin position="156"/>
        <end position="254"/>
    </location>
</feature>
<accession>A0ABR7G688</accession>
<dbReference type="SMART" id="SM00342">
    <property type="entry name" value="HTH_ARAC"/>
    <property type="match status" value="1"/>
</dbReference>
<dbReference type="InterPro" id="IPR009057">
    <property type="entry name" value="Homeodomain-like_sf"/>
</dbReference>
<keyword evidence="2" id="KW-0378">Hydrolase</keyword>
<evidence type="ECO:0000256" key="2">
    <source>
        <dbReference type="ARBA" id="ARBA00022801"/>
    </source>
</evidence>
<sequence length="789" mass="92694">MEIQKIQILSNIEESMHSHKNVELLYILMGHVDITINGECFQANSKDIVLINSDEIHSWKEYQNALLCRIYIDYYELKQVLKKENVYFVCNSVRDSETDYARMRYILEAVLKKYQEDANGFWVKSLYYSLLEALKAQYLDADRSRDDYETVNDKVRKVINYIQSNYQRAINLSDVAEQFYMSESSFSRFFKKETGKGFTEYVRSLRLEHAKEELQFSNRSITEISYDCGFSNISVFNKNFKQVFSITPKEYRQNLRQKETDVQESDMIGLEAYLQHAEEKKQSKEKEEQKICLDLQQGEVLKNVANTSMNAGMFADLLEAKVQKHVSTIIEDLGLKYVHIANPFDPILKIRSGHETKQMNFEKVDAVLDFLLEQGVCPVLELSERRRKRIVNIGSDKEFEETKKDEIFLSLEEWEQVVNALIGHLVEYYTTKEVSKWMFEIWYDPEKVTGAGKIPYKVLYERTWKIIRKYIPEAKIGGSGLNAGMLGDTLKEQLCWWKERYDRPNFLTFISYPYQVEQREIQEKGNHYSLLSVESDTHFVKQDIESYYDLLDSIEYPDTPLWLTEWNTSLSERNIYNDSCAKACHMLMQMVDSQGKLEQMDYSSISDWPSQYFDSTSPLIGANGLITKDGILKPAYYAMEFWGWLGERLLGKGLHYIATSQHRETIQILAFNAKQFSYSYNMKNENTIEVKELPFIFRNNDKLKMQFELKNLRNGRHKVCIYRVSEAYGNVLAEWGKLGYSKELMRSEISYLKQICIPRMEVKYLQISEDVMQLDILLEANEMAFIQIL</sequence>
<dbReference type="InterPro" id="IPR017853">
    <property type="entry name" value="GH"/>
</dbReference>
<dbReference type="PROSITE" id="PS00041">
    <property type="entry name" value="HTH_ARAC_FAMILY_1"/>
    <property type="match status" value="1"/>
</dbReference>
<name>A0ABR7G688_9FIRM</name>
<keyword evidence="5" id="KW-0804">Transcription</keyword>
<keyword evidence="9" id="KW-1185">Reference proteome</keyword>